<dbReference type="PANTHER" id="PTHR36985">
    <property type="entry name" value="TRANSLOCATION AND ASSEMBLY MODULE SUBUNIT TAMB"/>
    <property type="match status" value="1"/>
</dbReference>
<evidence type="ECO:0000256" key="5">
    <source>
        <dbReference type="SAM" id="MobiDB-lite"/>
    </source>
</evidence>
<gene>
    <name evidence="8" type="ORF">RY831_28920</name>
</gene>
<evidence type="ECO:0000256" key="4">
    <source>
        <dbReference type="ARBA" id="ARBA00023136"/>
    </source>
</evidence>
<sequence length="1341" mass="141739">MSIQDTSSTANPPSANQQKPAPSPGRARRIFTWIVAILALLAVLLAATAFVLLRTEWGARTLWENAGRFVPGELSGEFQGGTLSDGLRLRNVAYRDESKQIKIDRVDAAWRFSWSPAGLHIRSLEIGTVDATLAPSPPDTEPTKLPARIALPVRLELEQAAIQQVLLHQGGTDSRYADIRLSASSDKVHHQLRLRNAVTPYGTAKGEFQLTGEQPFPIKGTASLATQYRDQPVTVNTNLDGSLQDLAVRLTANGAGLDGNADIQATPFADVPLRQAQVRIRGFDPRALNPEWPQAKIDVDAALKPAADSGNQSGLVVAGPVEVRNSEAGPIDAARVPLKSLRADVRLDAERQRLERFQASLSGDATLEGSGELRSGGNGEFAFRASGLDLHALHGALVTTAMSGPIDIGLKDETQTVRLDLVGPKLSARADATLDPGTVTLHSARLGTGPAALAIKGSLARSEPSTFSFTGSLSKFDPALVLANVRPAQIDAKTRARVAEIDANINMQFKADGRLSPEPAAKVSFDVQDSRYAGLPLTGGGLVQFEGKRILPSDARISIAGNDVSLKGSFGQPSDRLAFNADAPHLGRLGYGLSGSLRASGELGGTIENPRVDARYHAEGLTAGAHRLALLDGSAKVNGLPGSAPDAGIVLDLTARDLRSGELRLDSINAAVNGRYTQHTARLEADGRMRGARLDMTLAAQGNLQRGNQGYLWDGTVRTMENRGLPALLLESPVTLSVAPGRVTVGAARLTFAQARIDLQGLDYANGRLRSEGGFSALDVGRVLALQQQITGNKPPLQTNLVLDGSWDLALADTASGYLRIERRSGDINLPGPVAGRTLGLEALSLRADLQGQKVALTTQARARRIGSLEGNGTIALQQQDGSWTVAPDAAVEGRVTASIPKLSDIAALAGPRIALNGQVGFDIGIKGSLAEPRLSGTINGDQLALNLYEQGVSLSDGIARIVVDDNVIDLKQVLFRGGDGTLTMTGRIPLFDESQGLQANITADKLQLLASPSGQLTLSGQATAARLNEQMQVTGKFIVDRALFSLPEKSAPKLDGDVVVIRGDEPPPEKPVAGEAPKASPYAPRIDVTVGLGDNFRFAGAGADLRLVGTVRVVGEPSESPQAFGTVRIVEGTYEAFGTELEVEQGIITFQGPLANPNLNILAMRRNQEVAAGVQVTGTVSQPRVQLVSEPNVAEEEKLSWLIFGRSGGSGAQGQAQSAAKGAALGLLNKFGGARIAKGFGLDEFSIGASESGLGSDQVVNLGKELTDRLFIGYEQSLSGAESVLKLTYELTRYWQIVLRGGTVAGLNLFYNRRFDSLGERRSVPSAASGKSTEESRLKP</sequence>
<feature type="compositionally biased region" description="Polar residues" evidence="5">
    <location>
        <begin position="1"/>
        <end position="20"/>
    </location>
</feature>
<evidence type="ECO:0000256" key="2">
    <source>
        <dbReference type="ARBA" id="ARBA00022692"/>
    </source>
</evidence>
<protein>
    <submittedName>
        <fullName evidence="8">Translocation/assembly module TamB domain-containing protein</fullName>
    </submittedName>
</protein>
<evidence type="ECO:0000256" key="3">
    <source>
        <dbReference type="ARBA" id="ARBA00022989"/>
    </source>
</evidence>
<organism evidence="8 9">
    <name type="scientific">Noviherbaspirillum album</name>
    <dbReference type="NCBI Taxonomy" id="3080276"/>
    <lineage>
        <taxon>Bacteria</taxon>
        <taxon>Pseudomonadati</taxon>
        <taxon>Pseudomonadota</taxon>
        <taxon>Betaproteobacteria</taxon>
        <taxon>Burkholderiales</taxon>
        <taxon>Oxalobacteraceae</taxon>
        <taxon>Noviherbaspirillum</taxon>
    </lineage>
</organism>
<dbReference type="InterPro" id="IPR007452">
    <property type="entry name" value="TamB_C"/>
</dbReference>
<dbReference type="Proteomes" id="UP001352263">
    <property type="component" value="Unassembled WGS sequence"/>
</dbReference>
<dbReference type="RefSeq" id="WP_326509807.1">
    <property type="nucleotide sequence ID" value="NZ_JAWIIV010000045.1"/>
</dbReference>
<reference evidence="8 9" key="1">
    <citation type="submission" date="2023-10" db="EMBL/GenBank/DDBJ databases">
        <title>Noviherbaspirillum sp. CPCC 100848 genome assembly.</title>
        <authorList>
            <person name="Li X.Y."/>
            <person name="Fang X.M."/>
        </authorList>
    </citation>
    <scope>NUCLEOTIDE SEQUENCE [LARGE SCALE GENOMIC DNA]</scope>
    <source>
        <strain evidence="8 9">CPCC 100848</strain>
    </source>
</reference>
<accession>A0ABU6JI97</accession>
<keyword evidence="4 6" id="KW-0472">Membrane</keyword>
<keyword evidence="2 6" id="KW-0812">Transmembrane</keyword>
<evidence type="ECO:0000256" key="6">
    <source>
        <dbReference type="SAM" id="Phobius"/>
    </source>
</evidence>
<dbReference type="Pfam" id="PF04357">
    <property type="entry name" value="TamB"/>
    <property type="match status" value="1"/>
</dbReference>
<evidence type="ECO:0000313" key="8">
    <source>
        <dbReference type="EMBL" id="MEC4723186.1"/>
    </source>
</evidence>
<evidence type="ECO:0000313" key="9">
    <source>
        <dbReference type="Proteomes" id="UP001352263"/>
    </source>
</evidence>
<evidence type="ECO:0000256" key="1">
    <source>
        <dbReference type="ARBA" id="ARBA00004167"/>
    </source>
</evidence>
<proteinExistence type="predicted"/>
<dbReference type="EMBL" id="JAWIIV010000045">
    <property type="protein sequence ID" value="MEC4723186.1"/>
    <property type="molecule type" value="Genomic_DNA"/>
</dbReference>
<feature type="region of interest" description="Disordered" evidence="5">
    <location>
        <begin position="1"/>
        <end position="25"/>
    </location>
</feature>
<comment type="caution">
    <text evidence="8">The sequence shown here is derived from an EMBL/GenBank/DDBJ whole genome shotgun (WGS) entry which is preliminary data.</text>
</comment>
<feature type="domain" description="Translocation and assembly module TamB C-terminal" evidence="7">
    <location>
        <begin position="978"/>
        <end position="1316"/>
    </location>
</feature>
<comment type="subcellular location">
    <subcellularLocation>
        <location evidence="1">Membrane</location>
        <topology evidence="1">Single-pass membrane protein</topology>
    </subcellularLocation>
</comment>
<name>A0ABU6JI97_9BURK</name>
<keyword evidence="3 6" id="KW-1133">Transmembrane helix</keyword>
<dbReference type="PANTHER" id="PTHR36985:SF1">
    <property type="entry name" value="TRANSLOCATION AND ASSEMBLY MODULE SUBUNIT TAMB"/>
    <property type="match status" value="1"/>
</dbReference>
<feature type="transmembrane region" description="Helical" evidence="6">
    <location>
        <begin position="30"/>
        <end position="53"/>
    </location>
</feature>
<evidence type="ECO:0000259" key="7">
    <source>
        <dbReference type="Pfam" id="PF04357"/>
    </source>
</evidence>
<keyword evidence="9" id="KW-1185">Reference proteome</keyword>